<accession>X1FM31</accession>
<dbReference type="EMBL" id="BARU01006318">
    <property type="protein sequence ID" value="GAH46751.1"/>
    <property type="molecule type" value="Genomic_DNA"/>
</dbReference>
<organism evidence="6">
    <name type="scientific">marine sediment metagenome</name>
    <dbReference type="NCBI Taxonomy" id="412755"/>
    <lineage>
        <taxon>unclassified sequences</taxon>
        <taxon>metagenomes</taxon>
        <taxon>ecological metagenomes</taxon>
    </lineage>
</organism>
<evidence type="ECO:0000259" key="5">
    <source>
        <dbReference type="Pfam" id="PF00330"/>
    </source>
</evidence>
<evidence type="ECO:0000313" key="6">
    <source>
        <dbReference type="EMBL" id="GAH46751.1"/>
    </source>
</evidence>
<evidence type="ECO:0000256" key="4">
    <source>
        <dbReference type="ARBA" id="ARBA00023239"/>
    </source>
</evidence>
<dbReference type="AlphaFoldDB" id="X1FM31"/>
<gene>
    <name evidence="6" type="ORF">S03H2_12418</name>
</gene>
<keyword evidence="4" id="KW-0456">Lyase</keyword>
<protein>
    <recommendedName>
        <fullName evidence="5">Aconitase/3-isopropylmalate dehydratase large subunit alpha/beta/alpha domain-containing protein</fullName>
    </recommendedName>
</protein>
<keyword evidence="3" id="KW-0411">Iron-sulfur</keyword>
<feature type="domain" description="Aconitase/3-isopropylmalate dehydratase large subunit alpha/beta/alpha" evidence="5">
    <location>
        <begin position="16"/>
        <end position="67"/>
    </location>
</feature>
<dbReference type="InterPro" id="IPR001030">
    <property type="entry name" value="Acoase/IPM_deHydtase_lsu_aba"/>
</dbReference>
<evidence type="ECO:0000256" key="2">
    <source>
        <dbReference type="ARBA" id="ARBA00023004"/>
    </source>
</evidence>
<keyword evidence="1" id="KW-0479">Metal-binding</keyword>
<evidence type="ECO:0000256" key="1">
    <source>
        <dbReference type="ARBA" id="ARBA00022723"/>
    </source>
</evidence>
<comment type="caution">
    <text evidence="6">The sequence shown here is derived from an EMBL/GenBank/DDBJ whole genome shotgun (WGS) entry which is preliminary data.</text>
</comment>
<dbReference type="InterPro" id="IPR036008">
    <property type="entry name" value="Aconitase_4Fe-4S_dom"/>
</dbReference>
<dbReference type="GO" id="GO:0016829">
    <property type="term" value="F:lyase activity"/>
    <property type="evidence" value="ECO:0007669"/>
    <property type="project" value="UniProtKB-KW"/>
</dbReference>
<dbReference type="PANTHER" id="PTHR43822:SF2">
    <property type="entry name" value="HOMOACONITASE, MITOCHONDRIAL"/>
    <property type="match status" value="1"/>
</dbReference>
<dbReference type="InterPro" id="IPR050067">
    <property type="entry name" value="IPM_dehydratase_rel_enz"/>
</dbReference>
<reference evidence="6" key="1">
    <citation type="journal article" date="2014" name="Front. Microbiol.">
        <title>High frequency of phylogenetically diverse reductive dehalogenase-homologous genes in deep subseafloor sedimentary metagenomes.</title>
        <authorList>
            <person name="Kawai M."/>
            <person name="Futagami T."/>
            <person name="Toyoda A."/>
            <person name="Takaki Y."/>
            <person name="Nishi S."/>
            <person name="Hori S."/>
            <person name="Arai W."/>
            <person name="Tsubouchi T."/>
            <person name="Morono Y."/>
            <person name="Uchiyama I."/>
            <person name="Ito T."/>
            <person name="Fujiyama A."/>
            <person name="Inagaki F."/>
            <person name="Takami H."/>
        </authorList>
    </citation>
    <scope>NUCLEOTIDE SEQUENCE</scope>
    <source>
        <strain evidence="6">Expedition CK06-06</strain>
    </source>
</reference>
<keyword evidence="2" id="KW-0408">Iron</keyword>
<evidence type="ECO:0000256" key="3">
    <source>
        <dbReference type="ARBA" id="ARBA00023014"/>
    </source>
</evidence>
<dbReference type="PANTHER" id="PTHR43822">
    <property type="entry name" value="HOMOACONITASE, MITOCHONDRIAL-RELATED"/>
    <property type="match status" value="1"/>
</dbReference>
<sequence>MARCWIFQANPKIFNVIGADSHTVTAGALGAFATGMGSSDVAIAFGLGKTWLRVPESIKVVVSGNFPE</sequence>
<name>X1FM31_9ZZZZ</name>
<dbReference type="GO" id="GO:0051536">
    <property type="term" value="F:iron-sulfur cluster binding"/>
    <property type="evidence" value="ECO:0007669"/>
    <property type="project" value="UniProtKB-KW"/>
</dbReference>
<dbReference type="Gene3D" id="3.30.499.10">
    <property type="entry name" value="Aconitase, domain 3"/>
    <property type="match status" value="1"/>
</dbReference>
<feature type="non-terminal residue" evidence="6">
    <location>
        <position position="68"/>
    </location>
</feature>
<dbReference type="InterPro" id="IPR015931">
    <property type="entry name" value="Acnase/IPM_dHydase_lsu_aba_1/3"/>
</dbReference>
<dbReference type="SUPFAM" id="SSF53732">
    <property type="entry name" value="Aconitase iron-sulfur domain"/>
    <property type="match status" value="1"/>
</dbReference>
<dbReference type="GO" id="GO:0046872">
    <property type="term" value="F:metal ion binding"/>
    <property type="evidence" value="ECO:0007669"/>
    <property type="project" value="UniProtKB-KW"/>
</dbReference>
<proteinExistence type="predicted"/>
<dbReference type="Pfam" id="PF00330">
    <property type="entry name" value="Aconitase"/>
    <property type="match status" value="1"/>
</dbReference>
<dbReference type="GO" id="GO:0043436">
    <property type="term" value="P:oxoacid metabolic process"/>
    <property type="evidence" value="ECO:0007669"/>
    <property type="project" value="UniProtKB-ARBA"/>
</dbReference>